<dbReference type="EMBL" id="SHNN01000003">
    <property type="protein sequence ID" value="MCX2982314.1"/>
    <property type="molecule type" value="Genomic_DNA"/>
</dbReference>
<dbReference type="Proteomes" id="UP001143362">
    <property type="component" value="Unassembled WGS sequence"/>
</dbReference>
<dbReference type="Pfam" id="PF13453">
    <property type="entry name" value="Zn_ribbon_TFIIB"/>
    <property type="match status" value="1"/>
</dbReference>
<name>A0ABT3TJ66_9GAMM</name>
<comment type="caution">
    <text evidence="2">The sequence shown here is derived from an EMBL/GenBank/DDBJ whole genome shotgun (WGS) entry which is preliminary data.</text>
</comment>
<proteinExistence type="predicted"/>
<reference evidence="2" key="1">
    <citation type="submission" date="2019-02" db="EMBL/GenBank/DDBJ databases">
        <authorList>
            <person name="Li S.-H."/>
        </authorList>
    </citation>
    <scope>NUCLEOTIDE SEQUENCE</scope>
    <source>
        <strain evidence="2">IMCC14734</strain>
    </source>
</reference>
<accession>A0ABT3TJ66</accession>
<gene>
    <name evidence="2" type="ORF">EYC98_15735</name>
</gene>
<protein>
    <recommendedName>
        <fullName evidence="1">Transcription factor zinc-finger domain-containing protein</fullName>
    </recommendedName>
</protein>
<evidence type="ECO:0000259" key="1">
    <source>
        <dbReference type="Pfam" id="PF13453"/>
    </source>
</evidence>
<evidence type="ECO:0000313" key="2">
    <source>
        <dbReference type="EMBL" id="MCX2982314.1"/>
    </source>
</evidence>
<feature type="domain" description="Transcription factor zinc-finger" evidence="1">
    <location>
        <begin position="5"/>
        <end position="35"/>
    </location>
</feature>
<keyword evidence="3" id="KW-1185">Reference proteome</keyword>
<evidence type="ECO:0000313" key="3">
    <source>
        <dbReference type="Proteomes" id="UP001143362"/>
    </source>
</evidence>
<organism evidence="2 3">
    <name type="scientific">Candidatus Litorirhabdus singularis</name>
    <dbReference type="NCBI Taxonomy" id="2518993"/>
    <lineage>
        <taxon>Bacteria</taxon>
        <taxon>Pseudomonadati</taxon>
        <taxon>Pseudomonadota</taxon>
        <taxon>Gammaproteobacteria</taxon>
        <taxon>Cellvibrionales</taxon>
        <taxon>Halieaceae</taxon>
        <taxon>Candidatus Litorirhabdus</taxon>
    </lineage>
</organism>
<sequence length="129" mass="14693">MPVSCPKCGESFETRSIAGGSELQRCSHCLGLFVAPEVLWQMRQQWMTEAFIDVGHPSLGRHYNPIDDIECPDCHITMSRITDPVQTHICLESCPQCDKLFLDAGEFTDLKFETLTDKVKDLFARQRQD</sequence>
<dbReference type="RefSeq" id="WP_279246339.1">
    <property type="nucleotide sequence ID" value="NZ_SHNN01000003.1"/>
</dbReference>
<dbReference type="InterPro" id="IPR027392">
    <property type="entry name" value="TF_Znf"/>
</dbReference>